<dbReference type="Proteomes" id="UP001596548">
    <property type="component" value="Unassembled WGS sequence"/>
</dbReference>
<dbReference type="EMBL" id="JBHTBJ010000008">
    <property type="protein sequence ID" value="MFC7275278.1"/>
    <property type="molecule type" value="Genomic_DNA"/>
</dbReference>
<protein>
    <submittedName>
        <fullName evidence="2">Uncharacterized protein</fullName>
    </submittedName>
</protein>
<name>A0ABW2HT69_9ACTN</name>
<evidence type="ECO:0000313" key="2">
    <source>
        <dbReference type="EMBL" id="MFC7275278.1"/>
    </source>
</evidence>
<accession>A0ABW2HT69</accession>
<comment type="caution">
    <text evidence="2">The sequence shown here is derived from an EMBL/GenBank/DDBJ whole genome shotgun (WGS) entry which is preliminary data.</text>
</comment>
<gene>
    <name evidence="2" type="ORF">ACFQS1_14905</name>
</gene>
<dbReference type="RefSeq" id="WP_378968176.1">
    <property type="nucleotide sequence ID" value="NZ_JBHTBJ010000008.1"/>
</dbReference>
<feature type="compositionally biased region" description="Pro residues" evidence="1">
    <location>
        <begin position="7"/>
        <end position="30"/>
    </location>
</feature>
<evidence type="ECO:0000313" key="3">
    <source>
        <dbReference type="Proteomes" id="UP001596548"/>
    </source>
</evidence>
<keyword evidence="3" id="KW-1185">Reference proteome</keyword>
<sequence>MTALANDPPPPPADPPPPPPKNPTHPPDTRPPNRKNATPEANTGSPWPSRPGGPSGPGGPTAPPKSNTELLDDIDGTLVALLVMSYFGPAEQGTAAAAEQAAAAEVLLFRLRMARRAVADLRAAFESPARQSPQLRPSGGPVNVPGSMLRGPGEEGCADGAVSAAFRLPDTRLPLAFEPGERRLYGRVGDPS</sequence>
<proteinExistence type="predicted"/>
<feature type="region of interest" description="Disordered" evidence="1">
    <location>
        <begin position="1"/>
        <end position="70"/>
    </location>
</feature>
<organism evidence="2 3">
    <name type="scientific">Paractinoplanes rhizophilus</name>
    <dbReference type="NCBI Taxonomy" id="1416877"/>
    <lineage>
        <taxon>Bacteria</taxon>
        <taxon>Bacillati</taxon>
        <taxon>Actinomycetota</taxon>
        <taxon>Actinomycetes</taxon>
        <taxon>Micromonosporales</taxon>
        <taxon>Micromonosporaceae</taxon>
        <taxon>Paractinoplanes</taxon>
    </lineage>
</organism>
<feature type="region of interest" description="Disordered" evidence="1">
    <location>
        <begin position="126"/>
        <end position="156"/>
    </location>
</feature>
<evidence type="ECO:0000256" key="1">
    <source>
        <dbReference type="SAM" id="MobiDB-lite"/>
    </source>
</evidence>
<reference evidence="3" key="1">
    <citation type="journal article" date="2019" name="Int. J. Syst. Evol. Microbiol.">
        <title>The Global Catalogue of Microorganisms (GCM) 10K type strain sequencing project: providing services to taxonomists for standard genome sequencing and annotation.</title>
        <authorList>
            <consortium name="The Broad Institute Genomics Platform"/>
            <consortium name="The Broad Institute Genome Sequencing Center for Infectious Disease"/>
            <person name="Wu L."/>
            <person name="Ma J."/>
        </authorList>
    </citation>
    <scope>NUCLEOTIDE SEQUENCE [LARGE SCALE GENOMIC DNA]</scope>
    <source>
        <strain evidence="3">XZYJT-10</strain>
    </source>
</reference>